<dbReference type="InterPro" id="IPR052155">
    <property type="entry name" value="Biofilm_reg_signaling"/>
</dbReference>
<evidence type="ECO:0000313" key="4">
    <source>
        <dbReference type="Proteomes" id="UP000621930"/>
    </source>
</evidence>
<dbReference type="Gene3D" id="3.20.20.450">
    <property type="entry name" value="EAL domain"/>
    <property type="match status" value="1"/>
</dbReference>
<dbReference type="Pfam" id="PF00990">
    <property type="entry name" value="GGDEF"/>
    <property type="match status" value="1"/>
</dbReference>
<dbReference type="SMART" id="SM00052">
    <property type="entry name" value="EAL"/>
    <property type="match status" value="1"/>
</dbReference>
<gene>
    <name evidence="3" type="ORF">H9629_09625</name>
</gene>
<dbReference type="InterPro" id="IPR000014">
    <property type="entry name" value="PAS"/>
</dbReference>
<dbReference type="SUPFAM" id="SSF55785">
    <property type="entry name" value="PYP-like sensor domain (PAS domain)"/>
    <property type="match status" value="2"/>
</dbReference>
<accession>A0ABR8VXV4</accession>
<proteinExistence type="predicted"/>
<feature type="domain" description="EAL" evidence="1">
    <location>
        <begin position="456"/>
        <end position="711"/>
    </location>
</feature>
<dbReference type="InterPro" id="IPR035919">
    <property type="entry name" value="EAL_sf"/>
</dbReference>
<dbReference type="PROSITE" id="PS50883">
    <property type="entry name" value="EAL"/>
    <property type="match status" value="1"/>
</dbReference>
<dbReference type="InterPro" id="IPR013656">
    <property type="entry name" value="PAS_4"/>
</dbReference>
<dbReference type="InterPro" id="IPR000160">
    <property type="entry name" value="GGDEF_dom"/>
</dbReference>
<dbReference type="SUPFAM" id="SSF55073">
    <property type="entry name" value="Nucleotide cyclase"/>
    <property type="match status" value="1"/>
</dbReference>
<dbReference type="InterPro" id="IPR043128">
    <property type="entry name" value="Rev_trsase/Diguanyl_cyclase"/>
</dbReference>
<dbReference type="EMBL" id="JACSPT010000011">
    <property type="protein sequence ID" value="MBD8009595.1"/>
    <property type="molecule type" value="Genomic_DNA"/>
</dbReference>
<dbReference type="InterPro" id="IPR029787">
    <property type="entry name" value="Nucleotide_cyclase"/>
</dbReference>
<name>A0ABR8VXV4_9GAMM</name>
<dbReference type="SMART" id="SM00267">
    <property type="entry name" value="GGDEF"/>
    <property type="match status" value="1"/>
</dbReference>
<comment type="caution">
    <text evidence="3">The sequence shown here is derived from an EMBL/GenBank/DDBJ whole genome shotgun (WGS) entry which is preliminary data.</text>
</comment>
<organism evidence="3 4">
    <name type="scientific">Acinetobacter pecorum</name>
    <dbReference type="NCBI Taxonomy" id="2762215"/>
    <lineage>
        <taxon>Bacteria</taxon>
        <taxon>Pseudomonadati</taxon>
        <taxon>Pseudomonadota</taxon>
        <taxon>Gammaproteobacteria</taxon>
        <taxon>Moraxellales</taxon>
        <taxon>Moraxellaceae</taxon>
        <taxon>Acinetobacter</taxon>
    </lineage>
</organism>
<dbReference type="CDD" id="cd00130">
    <property type="entry name" value="PAS"/>
    <property type="match status" value="1"/>
</dbReference>
<dbReference type="RefSeq" id="WP_191730999.1">
    <property type="nucleotide sequence ID" value="NZ_JACSPT010000011.1"/>
</dbReference>
<dbReference type="NCBIfam" id="TIGR00254">
    <property type="entry name" value="GGDEF"/>
    <property type="match status" value="1"/>
</dbReference>
<dbReference type="InterPro" id="IPR013655">
    <property type="entry name" value="PAS_fold_3"/>
</dbReference>
<evidence type="ECO:0000313" key="3">
    <source>
        <dbReference type="EMBL" id="MBD8009595.1"/>
    </source>
</evidence>
<protein>
    <submittedName>
        <fullName evidence="3">EAL domain-containing protein</fullName>
    </submittedName>
</protein>
<dbReference type="PANTHER" id="PTHR44757">
    <property type="entry name" value="DIGUANYLATE CYCLASE DGCP"/>
    <property type="match status" value="1"/>
</dbReference>
<dbReference type="PANTHER" id="PTHR44757:SF2">
    <property type="entry name" value="BIOFILM ARCHITECTURE MAINTENANCE PROTEIN MBAA"/>
    <property type="match status" value="1"/>
</dbReference>
<feature type="domain" description="GGDEF" evidence="2">
    <location>
        <begin position="314"/>
        <end position="447"/>
    </location>
</feature>
<dbReference type="SMART" id="SM00091">
    <property type="entry name" value="PAS"/>
    <property type="match status" value="2"/>
</dbReference>
<reference evidence="3 4" key="1">
    <citation type="submission" date="2020-08" db="EMBL/GenBank/DDBJ databases">
        <title>A Genomic Blueprint of the Chicken Gut Microbiome.</title>
        <authorList>
            <person name="Gilroy R."/>
            <person name="Ravi A."/>
            <person name="Getino M."/>
            <person name="Pursley I."/>
            <person name="Horton D.L."/>
            <person name="Alikhan N.-F."/>
            <person name="Baker D."/>
            <person name="Gharbi K."/>
            <person name="Hall N."/>
            <person name="Watson M."/>
            <person name="Adriaenssens E.M."/>
            <person name="Foster-Nyarko E."/>
            <person name="Jarju S."/>
            <person name="Secka A."/>
            <person name="Antonio M."/>
            <person name="Oren A."/>
            <person name="Chaudhuri R."/>
            <person name="La Ragione R.M."/>
            <person name="Hildebrand F."/>
            <person name="Pallen M.J."/>
        </authorList>
    </citation>
    <scope>NUCLEOTIDE SEQUENCE [LARGE SCALE GENOMIC DNA]</scope>
    <source>
        <strain evidence="3 4">Sa1BUA6</strain>
    </source>
</reference>
<dbReference type="InterPro" id="IPR035965">
    <property type="entry name" value="PAS-like_dom_sf"/>
</dbReference>
<keyword evidence="4" id="KW-1185">Reference proteome</keyword>
<evidence type="ECO:0000259" key="1">
    <source>
        <dbReference type="PROSITE" id="PS50883"/>
    </source>
</evidence>
<dbReference type="Gene3D" id="3.30.450.20">
    <property type="entry name" value="PAS domain"/>
    <property type="match status" value="2"/>
</dbReference>
<dbReference type="Gene3D" id="3.30.70.270">
    <property type="match status" value="1"/>
</dbReference>
<dbReference type="Pfam" id="PF00563">
    <property type="entry name" value="EAL"/>
    <property type="match status" value="1"/>
</dbReference>
<dbReference type="SUPFAM" id="SSF141868">
    <property type="entry name" value="EAL domain-like"/>
    <property type="match status" value="1"/>
</dbReference>
<dbReference type="CDD" id="cd01948">
    <property type="entry name" value="EAL"/>
    <property type="match status" value="1"/>
</dbReference>
<dbReference type="CDD" id="cd01949">
    <property type="entry name" value="GGDEF"/>
    <property type="match status" value="1"/>
</dbReference>
<dbReference type="Pfam" id="PF08448">
    <property type="entry name" value="PAS_4"/>
    <property type="match status" value="1"/>
</dbReference>
<dbReference type="PROSITE" id="PS50887">
    <property type="entry name" value="GGDEF"/>
    <property type="match status" value="1"/>
</dbReference>
<evidence type="ECO:0000259" key="2">
    <source>
        <dbReference type="PROSITE" id="PS50887"/>
    </source>
</evidence>
<dbReference type="InterPro" id="IPR001633">
    <property type="entry name" value="EAL_dom"/>
</dbReference>
<dbReference type="Proteomes" id="UP000621930">
    <property type="component" value="Unassembled WGS sequence"/>
</dbReference>
<sequence length="723" mass="81827">MKHDKFEQGTVSWSEPLASSSLIAPHVHLSESILLKNLIDALPQPLWVSNKQHLQYFNHAMTDYLGVNLNEQGNPQWQNFIHAEDLQLFLTQWHAALDQHQDFETQCRIKRSDTHYRMCTLAVKFHHQPDHLLQWAVSLTDVHDYFEIQQQLSHIVSTQENMLDASADCINIISPEGEIRHSNQPGCLTQANEAEEQDQDRSLSWFNRLTPEARKPAQRALNQAAQGLNSRFSSKVQIKDQPIQYWDHLLTPILDQQNITQNILCVSRNISQQKIAETRLKEVIKRDELTGLYNRSTFYKTFKQVLVKAKQQQTMAGLLLIDLDYFRHINDTLGHIAGDHLLHILGKRFQACFGPNTIVARLGGDEFAVLVKNLESEEQLLATAQMAYAQLEQPINYVGNSINSAMSIGCTIYPRDALNTSNLLKCADIALNDLKNSGRGGIRMFNQEMCGSLENMTKQLTLARKIILADQIIPYYQPKVRLSDGAVIGFEALLRWQDQDQNIQLPSEIFGAFQDYELASRISETMQLKVFADMSRWQAQGLDLLPISINAAPVEFLRDDYAEKLLARLSNFDIPAHKVELEITEQSLSEHGANYVVRALNLLKQAGIQISLDDFGTGHSSLTRLQDYPVDCIKIDRNFVERMNSDPSALAIVKAITQIGSSIALDVLVEGIENTEQLDTLIHCDCQIGQGFYFYRPMAGASAQALLHPLAQEATIQQSCRQI</sequence>
<dbReference type="Pfam" id="PF08447">
    <property type="entry name" value="PAS_3"/>
    <property type="match status" value="1"/>
</dbReference>